<evidence type="ECO:0000313" key="2">
    <source>
        <dbReference type="EMBL" id="CAE0309262.1"/>
    </source>
</evidence>
<dbReference type="AlphaFoldDB" id="A0A7S3MKS0"/>
<proteinExistence type="predicted"/>
<feature type="transmembrane region" description="Helical" evidence="1">
    <location>
        <begin position="71"/>
        <end position="93"/>
    </location>
</feature>
<evidence type="ECO:0008006" key="3">
    <source>
        <dbReference type="Google" id="ProtNLM"/>
    </source>
</evidence>
<name>A0A7S3MKS0_9SPIT</name>
<evidence type="ECO:0000256" key="1">
    <source>
        <dbReference type="SAM" id="Phobius"/>
    </source>
</evidence>
<reference evidence="2" key="1">
    <citation type="submission" date="2021-01" db="EMBL/GenBank/DDBJ databases">
        <authorList>
            <person name="Corre E."/>
            <person name="Pelletier E."/>
            <person name="Niang G."/>
            <person name="Scheremetjew M."/>
            <person name="Finn R."/>
            <person name="Kale V."/>
            <person name="Holt S."/>
            <person name="Cochrane G."/>
            <person name="Meng A."/>
            <person name="Brown T."/>
            <person name="Cohen L."/>
        </authorList>
    </citation>
    <scope>NUCLEOTIDE SEQUENCE</scope>
    <source>
        <strain evidence="2">Fehren 1</strain>
    </source>
</reference>
<keyword evidence="1" id="KW-0812">Transmembrane</keyword>
<sequence length="158" mass="19428">MSSPQGSGRNTYSYYDYTKSYNSRFLNKYQSHTHWWAGRASGFIELLRLKSVRLKSNRNWMWFDVRYGTKFLYIFYMPQLVYLTASYAITPIWRRLDERYHLRFADGEFDDIDEVEPFVTYQQRKKPYTRRKYADAVKLVYEGKEEYDYAQEQPQRYR</sequence>
<keyword evidence="1" id="KW-1133">Transmembrane helix</keyword>
<dbReference type="EMBL" id="HBIE01013733">
    <property type="protein sequence ID" value="CAE0309262.1"/>
    <property type="molecule type" value="Transcribed_RNA"/>
</dbReference>
<accession>A0A7S3MKS0</accession>
<protein>
    <recommendedName>
        <fullName evidence="3">Transmembrane protein</fullName>
    </recommendedName>
</protein>
<keyword evidence="1" id="KW-0472">Membrane</keyword>
<organism evidence="2">
    <name type="scientific">Favella ehrenbergii</name>
    <dbReference type="NCBI Taxonomy" id="182087"/>
    <lineage>
        <taxon>Eukaryota</taxon>
        <taxon>Sar</taxon>
        <taxon>Alveolata</taxon>
        <taxon>Ciliophora</taxon>
        <taxon>Intramacronucleata</taxon>
        <taxon>Spirotrichea</taxon>
        <taxon>Choreotrichia</taxon>
        <taxon>Tintinnida</taxon>
        <taxon>Xystonellidae</taxon>
        <taxon>Favella</taxon>
    </lineage>
</organism>
<gene>
    <name evidence="2" type="ORF">FEHR0123_LOCUS4176</name>
</gene>